<keyword evidence="17" id="KW-0813">Transport</keyword>
<keyword evidence="17 21" id="KW-0934">Plastid</keyword>
<keyword evidence="11 17" id="KW-1133">Transmembrane helix</keyword>
<dbReference type="InterPro" id="IPR002128">
    <property type="entry name" value="NADH_UbQ_OxRdtase_chlpt_su5_C"/>
</dbReference>
<evidence type="ECO:0000256" key="15">
    <source>
        <dbReference type="ARBA" id="ARBA00047726"/>
    </source>
</evidence>
<evidence type="ECO:0000256" key="2">
    <source>
        <dbReference type="ARBA" id="ARBA00004454"/>
    </source>
</evidence>
<dbReference type="Gene3D" id="1.20.5.2700">
    <property type="match status" value="1"/>
</dbReference>
<name>A0AB39U2X3_9MONI</name>
<comment type="similarity">
    <text evidence="3 17">Belongs to the complex I subunit 5 family.</text>
</comment>
<evidence type="ECO:0000256" key="9">
    <source>
        <dbReference type="ARBA" id="ARBA00022957"/>
    </source>
</evidence>
<keyword evidence="8 17" id="KW-0521">NADP</keyword>
<keyword evidence="17 21" id="KW-0150">Chloroplast</keyword>
<feature type="transmembrane region" description="Helical" evidence="17">
    <location>
        <begin position="6"/>
        <end position="29"/>
    </location>
</feature>
<dbReference type="Pfam" id="PF01010">
    <property type="entry name" value="Proton_antipo_C"/>
    <property type="match status" value="1"/>
</dbReference>
<keyword evidence="12 17" id="KW-0520">NAD</keyword>
<dbReference type="AlphaFoldDB" id="A0AB39U2X3"/>
<dbReference type="Pfam" id="PF00361">
    <property type="entry name" value="Proton_antipo_M"/>
    <property type="match status" value="1"/>
</dbReference>
<feature type="domain" description="NADH:quinone oxidoreductase/Mrp antiporter transmembrane" evidence="18">
    <location>
        <begin position="141"/>
        <end position="442"/>
    </location>
</feature>
<feature type="transmembrane region" description="Helical" evidence="17">
    <location>
        <begin position="145"/>
        <end position="167"/>
    </location>
</feature>
<feature type="transmembrane region" description="Helical" evidence="17">
    <location>
        <begin position="693"/>
        <end position="712"/>
    </location>
</feature>
<dbReference type="InterPro" id="IPR001516">
    <property type="entry name" value="Proton_antipo_N"/>
</dbReference>
<evidence type="ECO:0000259" key="20">
    <source>
        <dbReference type="Pfam" id="PF01010"/>
    </source>
</evidence>
<keyword evidence="14 17" id="KW-0472">Membrane</keyword>
<evidence type="ECO:0000256" key="14">
    <source>
        <dbReference type="ARBA" id="ARBA00023136"/>
    </source>
</evidence>
<feature type="domain" description="NADH:ubiquinone/plastoquinone oxidoreductase chloroplast chain 5 C-terminal" evidence="20">
    <location>
        <begin position="511"/>
        <end position="663"/>
    </location>
</feature>
<proteinExistence type="inferred from homology"/>
<gene>
    <name evidence="17 21" type="primary">ndhF</name>
</gene>
<evidence type="ECO:0000256" key="17">
    <source>
        <dbReference type="RuleBase" id="RU364062"/>
    </source>
</evidence>
<evidence type="ECO:0000256" key="16">
    <source>
        <dbReference type="ARBA" id="ARBA00048026"/>
    </source>
</evidence>
<comment type="subcellular location">
    <subcellularLocation>
        <location evidence="2 17">Plastid</location>
        <location evidence="2 17">Chloroplast thylakoid membrane</location>
        <topology evidence="2 17">Multi-pass membrane protein</topology>
    </subcellularLocation>
</comment>
<feature type="transmembrane region" description="Helical" evidence="17">
    <location>
        <begin position="179"/>
        <end position="201"/>
    </location>
</feature>
<evidence type="ECO:0000256" key="3">
    <source>
        <dbReference type="ARBA" id="ARBA00008200"/>
    </source>
</evidence>
<dbReference type="EMBL" id="PQ140141">
    <property type="protein sequence ID" value="XDR06688.1"/>
    <property type="molecule type" value="Genomic_DNA"/>
</dbReference>
<dbReference type="GO" id="GO:0048038">
    <property type="term" value="F:quinone binding"/>
    <property type="evidence" value="ECO:0007669"/>
    <property type="project" value="UniProtKB-KW"/>
</dbReference>
<feature type="transmembrane region" description="Helical" evidence="17">
    <location>
        <begin position="527"/>
        <end position="547"/>
    </location>
</feature>
<dbReference type="PANTHER" id="PTHR42829">
    <property type="entry name" value="NADH-UBIQUINONE OXIDOREDUCTASE CHAIN 5"/>
    <property type="match status" value="1"/>
</dbReference>
<feature type="transmembrane region" description="Helical" evidence="17">
    <location>
        <begin position="293"/>
        <end position="311"/>
    </location>
</feature>
<sequence>MESLYKYARITPICPFIASILTGSGLFFFPGATKSLRRASVAFNTISLSVSMIISYIIFWQLINGSPIHQIAWSWIYYKDLSLDLGFLIDPLASIMLVLVTTVGVLVTIYSSSYMSHDRGYVRFFAYLSLFMASMLGLVSSSNLIQIYIFWELVGMCSYLLIGFWFVRPSAANACQKAFVVNRIGDFGFLLGILGIFWITGSFDINDLSNRFNELITKNEINLFFANACTILLFMGPMAKSAQFPLHVWLPDAMEGPTPVSAPIHAATMVAAGIFLVARMFHSFEALPFTMSFISWIGALTALLGATIAIAQKDLKKVLAYSTISQLGYMILALGIGSYRSASFHPITHAFTKALLFLGSGSVIHSMEPIVGYSPEKCQDMTLMGGLRTYMPITGITFLLGTLSLCGIPPFACFWSKDEILADSWSYSSILGITTWFTTGLTAFYMFRIYFLTFEGDLRASASVNADENLYASPQDLRLGEVKDQKDIVSEPIRNDVVPGKSFDDTVNFSLFFSSGRSSAFPKESDYLMLLPLIVLAIPVTLLGFAGSPFSRGESGYDLISYYFNAFPKYPTETGSGIWVDLVADSLPSIVATSLGILISYILYGPFRSRSRGDVDLEATEIMDSLPNLINDWSYHRGYIDGFYNLIFVNGTRIFAKQIYLFDRWVIDGIINAIGASSISGGEGARYGGGGRIYSYLTGLIIGLALLLILAIHNTGTFQYTA</sequence>
<keyword evidence="6 17" id="KW-0812">Transmembrane</keyword>
<feature type="transmembrane region" description="Helical" evidence="17">
    <location>
        <begin position="260"/>
        <end position="281"/>
    </location>
</feature>
<keyword evidence="13 17" id="KW-0793">Thylakoid</keyword>
<feature type="transmembrane region" description="Helical" evidence="17">
    <location>
        <begin position="392"/>
        <end position="412"/>
    </location>
</feature>
<dbReference type="GO" id="GO:0003954">
    <property type="term" value="F:NADH dehydrogenase activity"/>
    <property type="evidence" value="ECO:0007669"/>
    <property type="project" value="TreeGrafter"/>
</dbReference>
<dbReference type="NCBIfam" id="TIGR01974">
    <property type="entry name" value="NDH_I_L"/>
    <property type="match status" value="1"/>
</dbReference>
<comment type="subunit">
    <text evidence="4 17">NDH is composed of at least 16 different subunits, 5 of which are encoded in the nucleus.</text>
</comment>
<dbReference type="GO" id="GO:0042773">
    <property type="term" value="P:ATP synthesis coupled electron transport"/>
    <property type="evidence" value="ECO:0007669"/>
    <property type="project" value="InterPro"/>
</dbReference>
<reference evidence="21" key="1">
    <citation type="submission" date="2024-07" db="EMBL/GenBank/DDBJ databases">
        <authorList>
            <person name="Jiangping S."/>
            <person name="Xinsheng Q."/>
            <person name="Yuehong Y."/>
            <person name="Minyu L."/>
        </authorList>
    </citation>
    <scope>NUCLEOTIDE SEQUENCE</scope>
</reference>
<evidence type="ECO:0000256" key="11">
    <source>
        <dbReference type="ARBA" id="ARBA00022989"/>
    </source>
</evidence>
<evidence type="ECO:0000259" key="19">
    <source>
        <dbReference type="Pfam" id="PF00662"/>
    </source>
</evidence>
<keyword evidence="10" id="KW-1278">Translocase</keyword>
<evidence type="ECO:0000256" key="13">
    <source>
        <dbReference type="ARBA" id="ARBA00023078"/>
    </source>
</evidence>
<feature type="transmembrane region" description="Helical" evidence="17">
    <location>
        <begin position="351"/>
        <end position="371"/>
    </location>
</feature>
<keyword evidence="7 17" id="KW-0874">Quinone</keyword>
<dbReference type="GO" id="GO:0008137">
    <property type="term" value="F:NADH dehydrogenase (ubiquinone) activity"/>
    <property type="evidence" value="ECO:0007669"/>
    <property type="project" value="InterPro"/>
</dbReference>
<comment type="function">
    <text evidence="1 17">NDH shuttles electrons from NAD(P)H:plastoquinone, via FMN and iron-sulfur (Fe-S) centers, to quinones in the photosynthetic chain and possibly in a chloroplast respiratory chain. The immediate electron acceptor for the enzyme in this species is believed to be plastoquinone. Couples the redox reaction to proton translocation, and thus conserves the redox energy in a proton gradient.</text>
</comment>
<feature type="domain" description="NADH-Ubiquinone oxidoreductase (complex I) chain 5 N-terminal" evidence="19">
    <location>
        <begin position="75"/>
        <end position="125"/>
    </location>
</feature>
<dbReference type="EC" id="7.1.1.-" evidence="17"/>
<geneLocation type="chloroplast" evidence="21"/>
<evidence type="ECO:0000256" key="10">
    <source>
        <dbReference type="ARBA" id="ARBA00022967"/>
    </source>
</evidence>
<dbReference type="GO" id="GO:0015990">
    <property type="term" value="P:electron transport coupled proton transport"/>
    <property type="evidence" value="ECO:0007669"/>
    <property type="project" value="TreeGrafter"/>
</dbReference>
<accession>A0AB39U2X3</accession>
<evidence type="ECO:0000256" key="8">
    <source>
        <dbReference type="ARBA" id="ARBA00022857"/>
    </source>
</evidence>
<evidence type="ECO:0000256" key="6">
    <source>
        <dbReference type="ARBA" id="ARBA00022692"/>
    </source>
</evidence>
<evidence type="ECO:0000256" key="12">
    <source>
        <dbReference type="ARBA" id="ARBA00023027"/>
    </source>
</evidence>
<feature type="transmembrane region" description="Helical" evidence="17">
    <location>
        <begin position="121"/>
        <end position="139"/>
    </location>
</feature>
<evidence type="ECO:0000256" key="4">
    <source>
        <dbReference type="ARBA" id="ARBA00011199"/>
    </source>
</evidence>
<dbReference type="PANTHER" id="PTHR42829:SF2">
    <property type="entry name" value="NADH-UBIQUINONE OXIDOREDUCTASE CHAIN 5"/>
    <property type="match status" value="1"/>
</dbReference>
<dbReference type="InterPro" id="IPR003945">
    <property type="entry name" value="NU5C-like"/>
</dbReference>
<dbReference type="PRINTS" id="PR01435">
    <property type="entry name" value="NPOXDRDTASE5"/>
</dbReference>
<keyword evidence="9 17" id="KW-0618">Plastoquinone</keyword>
<dbReference type="GO" id="GO:0009535">
    <property type="term" value="C:chloroplast thylakoid membrane"/>
    <property type="evidence" value="ECO:0007669"/>
    <property type="project" value="UniProtKB-SubCell"/>
</dbReference>
<evidence type="ECO:0000256" key="7">
    <source>
        <dbReference type="ARBA" id="ARBA00022719"/>
    </source>
</evidence>
<dbReference type="InterPro" id="IPR001750">
    <property type="entry name" value="ND/Mrp_TM"/>
</dbReference>
<evidence type="ECO:0000313" key="21">
    <source>
        <dbReference type="EMBL" id="XDR06688.1"/>
    </source>
</evidence>
<dbReference type="InterPro" id="IPR018393">
    <property type="entry name" value="NADHpl_OxRdtase_5_subgr"/>
</dbReference>
<evidence type="ECO:0000259" key="18">
    <source>
        <dbReference type="Pfam" id="PF00361"/>
    </source>
</evidence>
<organism evidence="21">
    <name type="scientific">Ophioglossum hongii</name>
    <dbReference type="NCBI Taxonomy" id="3238578"/>
    <lineage>
        <taxon>Eukaryota</taxon>
        <taxon>Viridiplantae</taxon>
        <taxon>Streptophyta</taxon>
        <taxon>Embryophyta</taxon>
        <taxon>Tracheophyta</taxon>
        <taxon>Polypodiopsida</taxon>
        <taxon>Ophioglossidae</taxon>
        <taxon>Ophioglossales</taxon>
        <taxon>Ophioglossaceae</taxon>
        <taxon>Ophioglossoideae</taxon>
        <taxon>Ophioglossum</taxon>
    </lineage>
</organism>
<feature type="transmembrane region" description="Helical" evidence="17">
    <location>
        <begin position="41"/>
        <end position="63"/>
    </location>
</feature>
<feature type="transmembrane region" description="Helical" evidence="17">
    <location>
        <begin position="318"/>
        <end position="339"/>
    </location>
</feature>
<evidence type="ECO:0000256" key="5">
    <source>
        <dbReference type="ARBA" id="ARBA00018648"/>
    </source>
</evidence>
<comment type="catalytic activity">
    <reaction evidence="16 17">
        <text>a plastoquinone + NADH + (n+1) H(+)(in) = a plastoquinol + NAD(+) + n H(+)(out)</text>
        <dbReference type="Rhea" id="RHEA:42608"/>
        <dbReference type="Rhea" id="RHEA-COMP:9561"/>
        <dbReference type="Rhea" id="RHEA-COMP:9562"/>
        <dbReference type="ChEBI" id="CHEBI:15378"/>
        <dbReference type="ChEBI" id="CHEBI:17757"/>
        <dbReference type="ChEBI" id="CHEBI:57540"/>
        <dbReference type="ChEBI" id="CHEBI:57945"/>
        <dbReference type="ChEBI" id="CHEBI:62192"/>
    </reaction>
</comment>
<feature type="transmembrane region" description="Helical" evidence="17">
    <location>
        <begin position="424"/>
        <end position="447"/>
    </location>
</feature>
<protein>
    <recommendedName>
        <fullName evidence="5 17">NAD(P)H-quinone oxidoreductase subunit 5, chloroplastic</fullName>
        <ecNumber evidence="17">7.1.1.-</ecNumber>
    </recommendedName>
    <alternativeName>
        <fullName evidence="17">NADH-plastoquinone oxidoreductase subunit 5</fullName>
    </alternativeName>
</protein>
<feature type="transmembrane region" description="Helical" evidence="17">
    <location>
        <begin position="83"/>
        <end position="109"/>
    </location>
</feature>
<dbReference type="Pfam" id="PF00662">
    <property type="entry name" value="Proton_antipo_N"/>
    <property type="match status" value="1"/>
</dbReference>
<dbReference type="NCBIfam" id="NF005141">
    <property type="entry name" value="PRK06590.1"/>
    <property type="match status" value="1"/>
</dbReference>
<dbReference type="PRINTS" id="PR01434">
    <property type="entry name" value="NADHDHGNASE5"/>
</dbReference>
<evidence type="ECO:0000256" key="1">
    <source>
        <dbReference type="ARBA" id="ARBA00004059"/>
    </source>
</evidence>
<feature type="transmembrane region" description="Helical" evidence="17">
    <location>
        <begin position="586"/>
        <end position="604"/>
    </location>
</feature>
<feature type="transmembrane region" description="Helical" evidence="17">
    <location>
        <begin position="221"/>
        <end position="239"/>
    </location>
</feature>
<comment type="catalytic activity">
    <reaction evidence="15 17">
        <text>a plastoquinone + NADPH + (n+1) H(+)(in) = a plastoquinol + NADP(+) + n H(+)(out)</text>
        <dbReference type="Rhea" id="RHEA:42612"/>
        <dbReference type="Rhea" id="RHEA-COMP:9561"/>
        <dbReference type="Rhea" id="RHEA-COMP:9562"/>
        <dbReference type="ChEBI" id="CHEBI:15378"/>
        <dbReference type="ChEBI" id="CHEBI:17757"/>
        <dbReference type="ChEBI" id="CHEBI:57783"/>
        <dbReference type="ChEBI" id="CHEBI:58349"/>
        <dbReference type="ChEBI" id="CHEBI:62192"/>
    </reaction>
</comment>